<dbReference type="Proteomes" id="UP000238348">
    <property type="component" value="Chromosome"/>
</dbReference>
<evidence type="ECO:0000256" key="2">
    <source>
        <dbReference type="ARBA" id="ARBA00022741"/>
    </source>
</evidence>
<keyword evidence="4" id="KW-0143">Chaperone</keyword>
<dbReference type="PRINTS" id="PR00300">
    <property type="entry name" value="CLPPROTEASEA"/>
</dbReference>
<evidence type="ECO:0000256" key="5">
    <source>
        <dbReference type="PROSITE-ProRule" id="PRU01251"/>
    </source>
</evidence>
<dbReference type="InterPro" id="IPR001270">
    <property type="entry name" value="ClpA/B"/>
</dbReference>
<dbReference type="InterPro" id="IPR019489">
    <property type="entry name" value="Clp_ATPase_C"/>
</dbReference>
<dbReference type="OrthoDB" id="5478240at2"/>
<evidence type="ECO:0000259" key="6">
    <source>
        <dbReference type="PROSITE" id="PS51903"/>
    </source>
</evidence>
<dbReference type="Gene3D" id="1.10.8.60">
    <property type="match status" value="1"/>
</dbReference>
<dbReference type="SMART" id="SM01086">
    <property type="entry name" value="ClpB_D2-small"/>
    <property type="match status" value="1"/>
</dbReference>
<dbReference type="RefSeq" id="WP_104985798.1">
    <property type="nucleotide sequence ID" value="NZ_CP012673.1"/>
</dbReference>
<dbReference type="PROSITE" id="PS51903">
    <property type="entry name" value="CLP_R"/>
    <property type="match status" value="1"/>
</dbReference>
<reference evidence="7 8" key="1">
    <citation type="submission" date="2015-09" db="EMBL/GenBank/DDBJ databases">
        <title>Sorangium comparison.</title>
        <authorList>
            <person name="Zaburannyi N."/>
            <person name="Bunk B."/>
            <person name="Overmann J."/>
            <person name="Mueller R."/>
        </authorList>
    </citation>
    <scope>NUCLEOTIDE SEQUENCE [LARGE SCALE GENOMIC DNA]</scope>
    <source>
        <strain evidence="7 8">So ce26</strain>
    </source>
</reference>
<feature type="domain" description="Clp R" evidence="6">
    <location>
        <begin position="10"/>
        <end position="151"/>
    </location>
</feature>
<protein>
    <submittedName>
        <fullName evidence="7">Protein disaggregation chaperone</fullName>
    </submittedName>
</protein>
<dbReference type="Pfam" id="PF17871">
    <property type="entry name" value="AAA_lid_9"/>
    <property type="match status" value="1"/>
</dbReference>
<dbReference type="InterPro" id="IPR004176">
    <property type="entry name" value="Clp_R_N"/>
</dbReference>
<evidence type="ECO:0000256" key="4">
    <source>
        <dbReference type="ARBA" id="ARBA00023186"/>
    </source>
</evidence>
<dbReference type="GO" id="GO:0034605">
    <property type="term" value="P:cellular response to heat"/>
    <property type="evidence" value="ECO:0007669"/>
    <property type="project" value="TreeGrafter"/>
</dbReference>
<dbReference type="EMBL" id="CP012673">
    <property type="protein sequence ID" value="AUX47854.1"/>
    <property type="molecule type" value="Genomic_DNA"/>
</dbReference>
<dbReference type="Gene3D" id="3.40.50.300">
    <property type="entry name" value="P-loop containing nucleotide triphosphate hydrolases"/>
    <property type="match status" value="3"/>
</dbReference>
<dbReference type="Pfam" id="PF00004">
    <property type="entry name" value="AAA"/>
    <property type="match status" value="1"/>
</dbReference>
<name>A0A2L0F8D3_SORCE</name>
<keyword evidence="2" id="KW-0547">Nucleotide-binding</keyword>
<dbReference type="SMART" id="SM00382">
    <property type="entry name" value="AAA"/>
    <property type="match status" value="2"/>
</dbReference>
<proteinExistence type="predicted"/>
<dbReference type="SUPFAM" id="SSF52540">
    <property type="entry name" value="P-loop containing nucleoside triphosphate hydrolases"/>
    <property type="match status" value="2"/>
</dbReference>
<dbReference type="Pfam" id="PF07724">
    <property type="entry name" value="AAA_2"/>
    <property type="match status" value="1"/>
</dbReference>
<dbReference type="Gene3D" id="1.10.1780.10">
    <property type="entry name" value="Clp, N-terminal domain"/>
    <property type="match status" value="1"/>
</dbReference>
<dbReference type="FunFam" id="3.40.50.300:FF:000025">
    <property type="entry name" value="ATP-dependent Clp protease subunit"/>
    <property type="match status" value="1"/>
</dbReference>
<dbReference type="Pfam" id="PF10431">
    <property type="entry name" value="ClpB_D2-small"/>
    <property type="match status" value="1"/>
</dbReference>
<dbReference type="PANTHER" id="PTHR11638">
    <property type="entry name" value="ATP-DEPENDENT CLP PROTEASE"/>
    <property type="match status" value="1"/>
</dbReference>
<dbReference type="GO" id="GO:0005524">
    <property type="term" value="F:ATP binding"/>
    <property type="evidence" value="ECO:0007669"/>
    <property type="project" value="UniProtKB-KW"/>
</dbReference>
<dbReference type="GO" id="GO:0005737">
    <property type="term" value="C:cytoplasm"/>
    <property type="evidence" value="ECO:0007669"/>
    <property type="project" value="TreeGrafter"/>
</dbReference>
<dbReference type="InterPro" id="IPR027417">
    <property type="entry name" value="P-loop_NTPase"/>
</dbReference>
<evidence type="ECO:0000256" key="1">
    <source>
        <dbReference type="ARBA" id="ARBA00022737"/>
    </source>
</evidence>
<gene>
    <name evidence="7" type="ORF">SOCE26_093800</name>
</gene>
<dbReference type="Pfam" id="PF02861">
    <property type="entry name" value="Clp_N"/>
    <property type="match status" value="1"/>
</dbReference>
<dbReference type="CDD" id="cd19499">
    <property type="entry name" value="RecA-like_ClpB_Hsp104-like"/>
    <property type="match status" value="1"/>
</dbReference>
<dbReference type="CDD" id="cd00009">
    <property type="entry name" value="AAA"/>
    <property type="match status" value="1"/>
</dbReference>
<dbReference type="InterPro" id="IPR003959">
    <property type="entry name" value="ATPase_AAA_core"/>
</dbReference>
<evidence type="ECO:0000313" key="8">
    <source>
        <dbReference type="Proteomes" id="UP000238348"/>
    </source>
</evidence>
<dbReference type="InterPro" id="IPR050130">
    <property type="entry name" value="ClpA_ClpB"/>
</dbReference>
<evidence type="ECO:0000313" key="7">
    <source>
        <dbReference type="EMBL" id="AUX47854.1"/>
    </source>
</evidence>
<keyword evidence="3" id="KW-0067">ATP-binding</keyword>
<dbReference type="AlphaFoldDB" id="A0A2L0F8D3"/>
<dbReference type="InterPro" id="IPR003593">
    <property type="entry name" value="AAA+_ATPase"/>
</dbReference>
<organism evidence="7 8">
    <name type="scientific">Sorangium cellulosum</name>
    <name type="common">Polyangium cellulosum</name>
    <dbReference type="NCBI Taxonomy" id="56"/>
    <lineage>
        <taxon>Bacteria</taxon>
        <taxon>Pseudomonadati</taxon>
        <taxon>Myxococcota</taxon>
        <taxon>Polyangia</taxon>
        <taxon>Polyangiales</taxon>
        <taxon>Polyangiaceae</taxon>
        <taxon>Sorangium</taxon>
    </lineage>
</organism>
<dbReference type="InterPro" id="IPR036628">
    <property type="entry name" value="Clp_N_dom_sf"/>
</dbReference>
<evidence type="ECO:0000256" key="3">
    <source>
        <dbReference type="ARBA" id="ARBA00022840"/>
    </source>
</evidence>
<accession>A0A2L0F8D3</accession>
<keyword evidence="1 5" id="KW-0677">Repeat</keyword>
<dbReference type="GO" id="GO:0016887">
    <property type="term" value="F:ATP hydrolysis activity"/>
    <property type="evidence" value="ECO:0007669"/>
    <property type="project" value="InterPro"/>
</dbReference>
<dbReference type="SUPFAM" id="SSF81923">
    <property type="entry name" value="Double Clp-N motif"/>
    <property type="match status" value="1"/>
</dbReference>
<dbReference type="InterPro" id="IPR041546">
    <property type="entry name" value="ClpA/ClpB_AAA_lid"/>
</dbReference>
<dbReference type="PANTHER" id="PTHR11638:SF18">
    <property type="entry name" value="HEAT SHOCK PROTEIN 104"/>
    <property type="match status" value="1"/>
</dbReference>
<sequence>MPEKEGTIHLDRYTSDAKQVVAGAQQIADERQHAEVAPLHLLMRLLERDRGVSEVFRRAGAEPNEVLQLAENALKKLPKAGSGVAYVSPRLLDLLGRAEREATRDKSANVGIEHLLHALAQEIRGPAGDILSSFGIGPGAFRPHLGALEAASREPSPAPAGALEPGQTAPYTRDLVADAREGRFDPVIGRDVEARRLLQILERRFKNHPLIVGEPGVGKTALIRGLADRIAHGDVPSNLAGAHLYELDTGALVAGAKLRGEIEQRLKVLVDRLRGAQDAESILVVEDLDALFGQGVQGSGVGELLKPLLSRGEIRIIATTTPEGVRKINDRDPGIIRRFSTITLDAPSIDQATEILRGIATKYEAHHRVRVGESAIASAVSLAKRYISDRALPDTAVDLLDETSARKRVEVDGVPAELDTLTRRAEALRAQIAALADDDDKLSVQTRVRLEAELAEIDPKAQAMRSRNASRRGVIAACQAIRRELVAATDALKAAQRDKAFAKIGELEHVTIPEIKRRLQAAEEAAQREGVAPTSNVVSESDVAATLNEWTGIPVAKMLEGEAEKLLKMEERLAQRVVGQDEAVRAIAKAVRRGRVGLRDPGKPIGSFLFLGPSGVGKTELAKALAEFLFDDEQALTRMDMSEFMERHMAQRLIGAPPGYADSEQGGFLTEAARRRPYSVLLFDEVEKAHSDVFNLLLQILDDGRLTDGRGRTADFSNTVVIMTSNIGSKRVLETDAKLWATEDGREAIRDVLLEELRGFFRPEFLNRVDDIVVFKALSKEDLRGIVDIQLRRLERLLTDKEIRLTLTDAAKARLVELGYEPSLGARPLKRAILRELQNPLAETILAGGYKAGQMMQVDVSEEKFVFTKA</sequence>